<accession>U4LR47</accession>
<dbReference type="AlphaFoldDB" id="U4LR47"/>
<keyword evidence="2" id="KW-1185">Reference proteome</keyword>
<organism evidence="1 2">
    <name type="scientific">Pyronema omphalodes (strain CBS 100304)</name>
    <name type="common">Pyronema confluens</name>
    <dbReference type="NCBI Taxonomy" id="1076935"/>
    <lineage>
        <taxon>Eukaryota</taxon>
        <taxon>Fungi</taxon>
        <taxon>Dikarya</taxon>
        <taxon>Ascomycota</taxon>
        <taxon>Pezizomycotina</taxon>
        <taxon>Pezizomycetes</taxon>
        <taxon>Pezizales</taxon>
        <taxon>Pyronemataceae</taxon>
        <taxon>Pyronema</taxon>
    </lineage>
</organism>
<sequence>MISNYDMLVSHIPAVAQYFEELAADNIVAVSLKAMTLSHYRSEVEPLAYDLSLKDTHLGDFIAGYKGMRHLMGEGLRLAWRWRSSICVVSIRRLGCTLCSERDFEVARNVGDAGEFGEIHY</sequence>
<name>U4LR47_PYROM</name>
<protein>
    <submittedName>
        <fullName evidence="1">Uncharacterized protein</fullName>
    </submittedName>
</protein>
<reference evidence="1 2" key="1">
    <citation type="journal article" date="2013" name="PLoS Genet.">
        <title>The genome and development-dependent transcriptomes of Pyronema confluens: a window into fungal evolution.</title>
        <authorList>
            <person name="Traeger S."/>
            <person name="Altegoer F."/>
            <person name="Freitag M."/>
            <person name="Gabaldon T."/>
            <person name="Kempken F."/>
            <person name="Kumar A."/>
            <person name="Marcet-Houben M."/>
            <person name="Poggeler S."/>
            <person name="Stajich J.E."/>
            <person name="Nowrousian M."/>
        </authorList>
    </citation>
    <scope>NUCLEOTIDE SEQUENCE [LARGE SCALE GENOMIC DNA]</scope>
    <source>
        <strain evidence="2">CBS 100304</strain>
        <tissue evidence="1">Vegetative mycelium</tissue>
    </source>
</reference>
<dbReference type="EMBL" id="HF936527">
    <property type="protein sequence ID" value="CCX34415.1"/>
    <property type="molecule type" value="Genomic_DNA"/>
</dbReference>
<proteinExistence type="predicted"/>
<evidence type="ECO:0000313" key="1">
    <source>
        <dbReference type="EMBL" id="CCX34415.1"/>
    </source>
</evidence>
<evidence type="ECO:0000313" key="2">
    <source>
        <dbReference type="Proteomes" id="UP000018144"/>
    </source>
</evidence>
<gene>
    <name evidence="1" type="ORF">PCON_03627</name>
</gene>
<dbReference type="Proteomes" id="UP000018144">
    <property type="component" value="Unassembled WGS sequence"/>
</dbReference>